<dbReference type="RefSeq" id="WP_073155512.1">
    <property type="nucleotide sequence ID" value="NZ_FQVL01000009.1"/>
</dbReference>
<dbReference type="AlphaFoldDB" id="A0A1M4ZEB6"/>
<dbReference type="OrthoDB" id="2990117at2"/>
<protein>
    <submittedName>
        <fullName evidence="1">Uncharacterized protein</fullName>
    </submittedName>
</protein>
<evidence type="ECO:0000313" key="2">
    <source>
        <dbReference type="Proteomes" id="UP000184476"/>
    </source>
</evidence>
<evidence type="ECO:0000313" key="1">
    <source>
        <dbReference type="EMBL" id="SHF16360.1"/>
    </source>
</evidence>
<reference evidence="1 2" key="1">
    <citation type="submission" date="2016-11" db="EMBL/GenBank/DDBJ databases">
        <authorList>
            <person name="Jaros S."/>
            <person name="Januszkiewicz K."/>
            <person name="Wedrychowicz H."/>
        </authorList>
    </citation>
    <scope>NUCLEOTIDE SEQUENCE [LARGE SCALE GENOMIC DNA]</scope>
    <source>
        <strain evidence="1 2">DSM 44666</strain>
    </source>
</reference>
<organism evidence="1 2">
    <name type="scientific">Seinonella peptonophila</name>
    <dbReference type="NCBI Taxonomy" id="112248"/>
    <lineage>
        <taxon>Bacteria</taxon>
        <taxon>Bacillati</taxon>
        <taxon>Bacillota</taxon>
        <taxon>Bacilli</taxon>
        <taxon>Bacillales</taxon>
        <taxon>Thermoactinomycetaceae</taxon>
        <taxon>Seinonella</taxon>
    </lineage>
</organism>
<accession>A0A1M4ZEB6</accession>
<name>A0A1M4ZEB6_9BACL</name>
<keyword evidence="2" id="KW-1185">Reference proteome</keyword>
<gene>
    <name evidence="1" type="ORF">SAMN05444392_1097</name>
</gene>
<dbReference type="EMBL" id="FQVL01000009">
    <property type="protein sequence ID" value="SHF16360.1"/>
    <property type="molecule type" value="Genomic_DNA"/>
</dbReference>
<proteinExistence type="predicted"/>
<dbReference type="Proteomes" id="UP000184476">
    <property type="component" value="Unassembled WGS sequence"/>
</dbReference>
<sequence length="161" mass="19156">MKKIISYIKNGSNQAFSEQHRILPPTKLSKHIHPFHIFDKSYSSYGKVNQETDHTYLQSFMKQRMLTIWKGQRQLLNVAPMFPEPLESIIYKNVYERIKPLLMGAYHEDFHQSEDEFSFESWLQSLQQTAYHLSRPTDAICWDEIALFMKKYAEKPRTAHD</sequence>